<evidence type="ECO:0000313" key="3">
    <source>
        <dbReference type="Proteomes" id="UP000714275"/>
    </source>
</evidence>
<dbReference type="AlphaFoldDB" id="A0A9P6ZIF9"/>
<feature type="compositionally biased region" description="Polar residues" evidence="1">
    <location>
        <begin position="126"/>
        <end position="142"/>
    </location>
</feature>
<dbReference type="EMBL" id="JABBWD010000090">
    <property type="protein sequence ID" value="KAG1767035.1"/>
    <property type="molecule type" value="Genomic_DNA"/>
</dbReference>
<gene>
    <name evidence="2" type="ORF">EV702DRAFT_1148048</name>
</gene>
<organism evidence="2 3">
    <name type="scientific">Suillus placidus</name>
    <dbReference type="NCBI Taxonomy" id="48579"/>
    <lineage>
        <taxon>Eukaryota</taxon>
        <taxon>Fungi</taxon>
        <taxon>Dikarya</taxon>
        <taxon>Basidiomycota</taxon>
        <taxon>Agaricomycotina</taxon>
        <taxon>Agaricomycetes</taxon>
        <taxon>Agaricomycetidae</taxon>
        <taxon>Boletales</taxon>
        <taxon>Suillineae</taxon>
        <taxon>Suillaceae</taxon>
        <taxon>Suillus</taxon>
    </lineage>
</organism>
<feature type="region of interest" description="Disordered" evidence="1">
    <location>
        <begin position="126"/>
        <end position="149"/>
    </location>
</feature>
<reference evidence="2" key="1">
    <citation type="journal article" date="2020" name="New Phytol.">
        <title>Comparative genomics reveals dynamic genome evolution in host specialist ectomycorrhizal fungi.</title>
        <authorList>
            <person name="Lofgren L.A."/>
            <person name="Nguyen N.H."/>
            <person name="Vilgalys R."/>
            <person name="Ruytinx J."/>
            <person name="Liao H.L."/>
            <person name="Branco S."/>
            <person name="Kuo A."/>
            <person name="LaButti K."/>
            <person name="Lipzen A."/>
            <person name="Andreopoulos W."/>
            <person name="Pangilinan J."/>
            <person name="Riley R."/>
            <person name="Hundley H."/>
            <person name="Na H."/>
            <person name="Barry K."/>
            <person name="Grigoriev I.V."/>
            <person name="Stajich J.E."/>
            <person name="Kennedy P.G."/>
        </authorList>
    </citation>
    <scope>NUCLEOTIDE SEQUENCE</scope>
    <source>
        <strain evidence="2">DOB743</strain>
    </source>
</reference>
<feature type="compositionally biased region" description="Basic and acidic residues" evidence="1">
    <location>
        <begin position="34"/>
        <end position="43"/>
    </location>
</feature>
<evidence type="ECO:0000313" key="2">
    <source>
        <dbReference type="EMBL" id="KAG1767035.1"/>
    </source>
</evidence>
<name>A0A9P6ZIF9_9AGAM</name>
<keyword evidence="3" id="KW-1185">Reference proteome</keyword>
<feature type="region of interest" description="Disordered" evidence="1">
    <location>
        <begin position="175"/>
        <end position="198"/>
    </location>
</feature>
<dbReference type="Proteomes" id="UP000714275">
    <property type="component" value="Unassembled WGS sequence"/>
</dbReference>
<comment type="caution">
    <text evidence="2">The sequence shown here is derived from an EMBL/GenBank/DDBJ whole genome shotgun (WGS) entry which is preliminary data.</text>
</comment>
<sequence>MNSFKRIFQKSNDDQKVSLKHFKTMPYESSSQGRMRDPPHADPSKLAYRGKTPLKKTDIVYVEQAPGMLEINHGKLSQHTYYHGPTRANSDARGDLLAKFPHSPEPTEGLPRSGFRALSLNSKSITPQVPIHNSGTSGQQAYPSIPRRKQRHEATVDQALADVDYIRNARLAERIRAKSSTDRSNIPPPAPAPPLPTTRAALHPILSRSTHSSRVNIREVPSHVATPTPARVYPQSYWPYSKYDEILHEQDPTVLRGMINRYPLAPVRSERCPEHMRPMHFDMDEPRCLEKTLQWYIHMALAQGRPLDVRAGGRYHRIVDTSDPMGIVPETGADWLQGGHQ</sequence>
<evidence type="ECO:0000256" key="1">
    <source>
        <dbReference type="SAM" id="MobiDB-lite"/>
    </source>
</evidence>
<accession>A0A9P6ZIF9</accession>
<feature type="compositionally biased region" description="Pro residues" evidence="1">
    <location>
        <begin position="186"/>
        <end position="196"/>
    </location>
</feature>
<dbReference type="OrthoDB" id="2681072at2759"/>
<feature type="region of interest" description="Disordered" evidence="1">
    <location>
        <begin position="18"/>
        <end position="46"/>
    </location>
</feature>
<proteinExistence type="predicted"/>
<protein>
    <submittedName>
        <fullName evidence="2">Uncharacterized protein</fullName>
    </submittedName>
</protein>